<dbReference type="InterPro" id="IPR002933">
    <property type="entry name" value="Peptidase_M20"/>
</dbReference>
<proteinExistence type="predicted"/>
<evidence type="ECO:0000313" key="2">
    <source>
        <dbReference type="EMBL" id="MDV5087465.1"/>
    </source>
</evidence>
<evidence type="ECO:0000313" key="3">
    <source>
        <dbReference type="Proteomes" id="UP001272515"/>
    </source>
</evidence>
<dbReference type="Pfam" id="PF07687">
    <property type="entry name" value="M20_dimer"/>
    <property type="match status" value="1"/>
</dbReference>
<dbReference type="NCBIfam" id="TIGR01893">
    <property type="entry name" value="aa-his-dipept"/>
    <property type="match status" value="1"/>
</dbReference>
<feature type="domain" description="Peptidase M20 dimerisation" evidence="1">
    <location>
        <begin position="207"/>
        <end position="290"/>
    </location>
</feature>
<protein>
    <submittedName>
        <fullName evidence="2">Aminoacyl-histidine dipeptidase</fullName>
    </submittedName>
</protein>
<dbReference type="InterPro" id="IPR001160">
    <property type="entry name" value="Peptidase_M20C"/>
</dbReference>
<dbReference type="SUPFAM" id="SSF53187">
    <property type="entry name" value="Zn-dependent exopeptidases"/>
    <property type="match status" value="1"/>
</dbReference>
<dbReference type="CDD" id="cd03890">
    <property type="entry name" value="M20_pepD"/>
    <property type="match status" value="1"/>
</dbReference>
<dbReference type="EMBL" id="JAWJZB010000001">
    <property type="protein sequence ID" value="MDV5087465.1"/>
    <property type="molecule type" value="Genomic_DNA"/>
</dbReference>
<comment type="caution">
    <text evidence="2">The sequence shown here is derived from an EMBL/GenBank/DDBJ whole genome shotgun (WGS) entry which is preliminary data.</text>
</comment>
<dbReference type="RefSeq" id="WP_317329311.1">
    <property type="nucleotide sequence ID" value="NZ_JAWJZA010000010.1"/>
</dbReference>
<accession>A0ABU3Z6C9</accession>
<dbReference type="Proteomes" id="UP001272515">
    <property type="component" value="Unassembled WGS sequence"/>
</dbReference>
<sequence length="482" mass="52475">MNAIVQAEKVLQFFHDISQIPRESGHEKELSDYIVQFAKDRNLEVSQDEAWNVVIKKPASAGYEDRPTVILQGHIDMVCEKTHESNHDFRKDPIANIIDGEWLHADGTTLGADNGMGVCMAMAILDDDTLAHPALEVLCTTSEETGMNGASAIKPGQVTGKYLLNLDTEVEHEFIVSCAGGCHVIVNIPLLRENTLPGFNAGLTITVSGLLGGHSGLEINKQRGNSNQILARMLYALGKQYSFTLSNFTGGTKHNAIPNKSVATLAVRTEDVEAIKNLIAHYESTFQHEFAAQDPCLTITVDGTDVPDVVYADDTTEALISYLYLAEDGVHSVSKSIENLVETSNNLAVVKEDSHALSILVSVRSSSKNGLDYLTTKMLLLADTLGVSARKTDGYPAWEYEQGSALEEQALTLYKKMSPVEPTVNAVHAGLECGLLKGALPDTQMISFGPTITGAHTPQEKCHLPSVENVYIYLKELLKELH</sequence>
<keyword evidence="3" id="KW-1185">Reference proteome</keyword>
<dbReference type="Pfam" id="PF01546">
    <property type="entry name" value="Peptidase_M20"/>
    <property type="match status" value="1"/>
</dbReference>
<name>A0ABU3Z6C9_9FIRM</name>
<dbReference type="PANTHER" id="PTHR43501">
    <property type="entry name" value="CYTOSOL NON-SPECIFIC DIPEPTIDASE"/>
    <property type="match status" value="1"/>
</dbReference>
<dbReference type="PIRSF" id="PIRSF016599">
    <property type="entry name" value="Xaa-His_dipept"/>
    <property type="match status" value="1"/>
</dbReference>
<dbReference type="SUPFAM" id="SSF55031">
    <property type="entry name" value="Bacterial exopeptidase dimerisation domain"/>
    <property type="match status" value="1"/>
</dbReference>
<gene>
    <name evidence="2" type="ORF">RVY80_01165</name>
</gene>
<dbReference type="PANTHER" id="PTHR43501:SF1">
    <property type="entry name" value="CYTOSOL NON-SPECIFIC DIPEPTIDASE"/>
    <property type="match status" value="1"/>
</dbReference>
<evidence type="ECO:0000259" key="1">
    <source>
        <dbReference type="Pfam" id="PF07687"/>
    </source>
</evidence>
<dbReference type="Gene3D" id="3.40.630.10">
    <property type="entry name" value="Zn peptidases"/>
    <property type="match status" value="2"/>
</dbReference>
<dbReference type="InterPro" id="IPR011650">
    <property type="entry name" value="Peptidase_M20_dimer"/>
</dbReference>
<reference evidence="2 3" key="1">
    <citation type="submission" date="2023-10" db="EMBL/GenBank/DDBJ databases">
        <title>Veillonella sp. nov., isolated from a pig farm feces dump.</title>
        <authorList>
            <person name="Chang Y.-H."/>
        </authorList>
    </citation>
    <scope>NUCLEOTIDE SEQUENCE [LARGE SCALE GENOMIC DNA]</scope>
    <source>
        <strain evidence="2 3">YH-vei2233</strain>
    </source>
</reference>
<dbReference type="InterPro" id="IPR036264">
    <property type="entry name" value="Bact_exopeptidase_dim_dom"/>
</dbReference>
<dbReference type="PRINTS" id="PR00934">
    <property type="entry name" value="XHISDIPTASE"/>
</dbReference>
<organism evidence="2 3">
    <name type="scientific">Veillonella absiana</name>
    <dbReference type="NCBI Taxonomy" id="3079305"/>
    <lineage>
        <taxon>Bacteria</taxon>
        <taxon>Bacillati</taxon>
        <taxon>Bacillota</taxon>
        <taxon>Negativicutes</taxon>
        <taxon>Veillonellales</taxon>
        <taxon>Veillonellaceae</taxon>
        <taxon>Veillonella</taxon>
    </lineage>
</organism>